<dbReference type="KEGG" id="cgh:CGC50_08725"/>
<organism evidence="1 2">
    <name type="scientific">Capnocytophaga gingivalis</name>
    <dbReference type="NCBI Taxonomy" id="1017"/>
    <lineage>
        <taxon>Bacteria</taxon>
        <taxon>Pseudomonadati</taxon>
        <taxon>Bacteroidota</taxon>
        <taxon>Flavobacteriia</taxon>
        <taxon>Flavobacteriales</taxon>
        <taxon>Flavobacteriaceae</taxon>
        <taxon>Capnocytophaga</taxon>
    </lineage>
</organism>
<gene>
    <name evidence="1" type="ORF">CGC50_08725</name>
</gene>
<dbReference type="RefSeq" id="WP_095910516.1">
    <property type="nucleotide sequence ID" value="NZ_CP022386.1"/>
</dbReference>
<evidence type="ECO:0000313" key="2">
    <source>
        <dbReference type="Proteomes" id="UP000217250"/>
    </source>
</evidence>
<dbReference type="GeneID" id="84808636"/>
<dbReference type="AlphaFoldDB" id="A0A250FT40"/>
<dbReference type="EMBL" id="CP022386">
    <property type="protein sequence ID" value="ATA87238.1"/>
    <property type="molecule type" value="Genomic_DNA"/>
</dbReference>
<evidence type="ECO:0000313" key="1">
    <source>
        <dbReference type="EMBL" id="ATA87238.1"/>
    </source>
</evidence>
<accession>A0A250FT40</accession>
<proteinExistence type="predicted"/>
<sequence>MKRTIYALCTAICALFTVVSCSRSEDPRHFNIPQEAREIISDRLLEEMESNGMQINEGDNPPDIQGIFQTGSYKSIYTNVKGDMIGKTYLPYRYKFYEQNGIKIKTDYIAESNGKFDIATGEGTIISGSGNKFTVYMKVKGNNGGALYKEAKVFSGEITPEGIRNIQMGLCIVEKDDPKGELIPVGGIRVFNNESSLAVRKQNYPRD</sequence>
<dbReference type="PROSITE" id="PS51257">
    <property type="entry name" value="PROKAR_LIPOPROTEIN"/>
    <property type="match status" value="1"/>
</dbReference>
<reference evidence="2" key="1">
    <citation type="submission" date="2017-06" db="EMBL/GenBank/DDBJ databases">
        <title>Capnocytophaga spp. assemblies.</title>
        <authorList>
            <person name="Gulvik C.A."/>
        </authorList>
    </citation>
    <scope>NUCLEOTIDE SEQUENCE [LARGE SCALE GENOMIC DNA]</scope>
    <source>
        <strain evidence="2">H1496</strain>
    </source>
</reference>
<evidence type="ECO:0008006" key="3">
    <source>
        <dbReference type="Google" id="ProtNLM"/>
    </source>
</evidence>
<name>A0A250FT40_9FLAO</name>
<dbReference type="OrthoDB" id="673254at2"/>
<dbReference type="Proteomes" id="UP000217250">
    <property type="component" value="Chromosome"/>
</dbReference>
<protein>
    <recommendedName>
        <fullName evidence="3">Lipoprotein</fullName>
    </recommendedName>
</protein>